<dbReference type="AlphaFoldDB" id="A0AB34IRA3"/>
<accession>A0AB34IRA3</accession>
<feature type="repeat" description="TPR" evidence="3">
    <location>
        <begin position="558"/>
        <end position="591"/>
    </location>
</feature>
<dbReference type="PROSITE" id="PS50005">
    <property type="entry name" value="TPR"/>
    <property type="match status" value="2"/>
</dbReference>
<evidence type="ECO:0000256" key="1">
    <source>
        <dbReference type="ARBA" id="ARBA00022737"/>
    </source>
</evidence>
<dbReference type="Pfam" id="PF13181">
    <property type="entry name" value="TPR_8"/>
    <property type="match status" value="1"/>
</dbReference>
<dbReference type="InterPro" id="IPR011990">
    <property type="entry name" value="TPR-like_helical_dom_sf"/>
</dbReference>
<protein>
    <submittedName>
        <fullName evidence="5">Uncharacterized protein</fullName>
    </submittedName>
</protein>
<keyword evidence="1" id="KW-0677">Repeat</keyword>
<feature type="region of interest" description="Disordered" evidence="4">
    <location>
        <begin position="789"/>
        <end position="819"/>
    </location>
</feature>
<feature type="compositionally biased region" description="Low complexity" evidence="4">
    <location>
        <begin position="15"/>
        <end position="38"/>
    </location>
</feature>
<feature type="region of interest" description="Disordered" evidence="4">
    <location>
        <begin position="167"/>
        <end position="190"/>
    </location>
</feature>
<evidence type="ECO:0000256" key="4">
    <source>
        <dbReference type="SAM" id="MobiDB-lite"/>
    </source>
</evidence>
<dbReference type="SMART" id="SM00028">
    <property type="entry name" value="TPR"/>
    <property type="match status" value="12"/>
</dbReference>
<dbReference type="PANTHER" id="PTHR22904">
    <property type="entry name" value="TPR REPEAT CONTAINING PROTEIN"/>
    <property type="match status" value="1"/>
</dbReference>
<evidence type="ECO:0000313" key="6">
    <source>
        <dbReference type="Proteomes" id="UP001515480"/>
    </source>
</evidence>
<reference evidence="5 6" key="1">
    <citation type="journal article" date="2024" name="Science">
        <title>Giant polyketide synthase enzymes in the biosynthesis of giant marine polyether toxins.</title>
        <authorList>
            <person name="Fallon T.R."/>
            <person name="Shende V.V."/>
            <person name="Wierzbicki I.H."/>
            <person name="Pendleton A.L."/>
            <person name="Watervoot N.F."/>
            <person name="Auber R.P."/>
            <person name="Gonzalez D.J."/>
            <person name="Wisecaver J.H."/>
            <person name="Moore B.S."/>
        </authorList>
    </citation>
    <scope>NUCLEOTIDE SEQUENCE [LARGE SCALE GENOMIC DNA]</scope>
    <source>
        <strain evidence="5 6">12B1</strain>
    </source>
</reference>
<feature type="compositionally biased region" description="Acidic residues" evidence="4">
    <location>
        <begin position="1263"/>
        <end position="1279"/>
    </location>
</feature>
<dbReference type="GO" id="GO:0051879">
    <property type="term" value="F:Hsp90 protein binding"/>
    <property type="evidence" value="ECO:0007669"/>
    <property type="project" value="TreeGrafter"/>
</dbReference>
<dbReference type="InterPro" id="IPR019734">
    <property type="entry name" value="TPR_rpt"/>
</dbReference>
<dbReference type="Gene3D" id="1.25.40.10">
    <property type="entry name" value="Tetratricopeptide repeat domain"/>
    <property type="match status" value="5"/>
</dbReference>
<feature type="compositionally biased region" description="Basic and acidic residues" evidence="4">
    <location>
        <begin position="727"/>
        <end position="749"/>
    </location>
</feature>
<organism evidence="5 6">
    <name type="scientific">Prymnesium parvum</name>
    <name type="common">Toxic golden alga</name>
    <dbReference type="NCBI Taxonomy" id="97485"/>
    <lineage>
        <taxon>Eukaryota</taxon>
        <taxon>Haptista</taxon>
        <taxon>Haptophyta</taxon>
        <taxon>Prymnesiophyceae</taxon>
        <taxon>Prymnesiales</taxon>
        <taxon>Prymnesiaceae</taxon>
        <taxon>Prymnesium</taxon>
    </lineage>
</organism>
<evidence type="ECO:0000313" key="5">
    <source>
        <dbReference type="EMBL" id="KAL1503942.1"/>
    </source>
</evidence>
<gene>
    <name evidence="5" type="ORF">AB1Y20_010361</name>
</gene>
<feature type="repeat" description="TPR" evidence="3">
    <location>
        <begin position="257"/>
        <end position="290"/>
    </location>
</feature>
<dbReference type="EMBL" id="JBGBPQ010000020">
    <property type="protein sequence ID" value="KAL1503942.1"/>
    <property type="molecule type" value="Genomic_DNA"/>
</dbReference>
<dbReference type="SUPFAM" id="SSF48452">
    <property type="entry name" value="TPR-like"/>
    <property type="match status" value="4"/>
</dbReference>
<dbReference type="PANTHER" id="PTHR22904:SF523">
    <property type="entry name" value="STRESS-INDUCED-PHOSPHOPROTEIN 1"/>
    <property type="match status" value="1"/>
</dbReference>
<feature type="compositionally biased region" description="Low complexity" evidence="4">
    <location>
        <begin position="169"/>
        <end position="187"/>
    </location>
</feature>
<name>A0AB34IRA3_PRYPA</name>
<feature type="region of interest" description="Disordered" evidence="4">
    <location>
        <begin position="1247"/>
        <end position="1279"/>
    </location>
</feature>
<keyword evidence="2 3" id="KW-0802">TPR repeat</keyword>
<proteinExistence type="predicted"/>
<dbReference type="Proteomes" id="UP001515480">
    <property type="component" value="Unassembled WGS sequence"/>
</dbReference>
<keyword evidence="6" id="KW-1185">Reference proteome</keyword>
<evidence type="ECO:0000256" key="3">
    <source>
        <dbReference type="PROSITE-ProRule" id="PRU00339"/>
    </source>
</evidence>
<comment type="caution">
    <text evidence="5">The sequence shown here is derived from an EMBL/GenBank/DDBJ whole genome shotgun (WGS) entry which is preliminary data.</text>
</comment>
<feature type="region of interest" description="Disordered" evidence="4">
    <location>
        <begin position="711"/>
        <end position="776"/>
    </location>
</feature>
<sequence length="1279" mass="138753">MWSLHLSSISSTQTLLLSSPSSPHSPHPSLTPSLPPRRSTSDPAALADELRARGTEAFHAADHATAERLWSEGLALCPTDATLLSNRSAARLLLGRVEESLADAAEAVRLRPGWAKAHARHAAALAALGCTAEAVGAYEKGLALQPDNQKMWTELGLLKRKLEATNKDPAPAEGSSPSASSPSAAPPTTDELHAEGTAAFREGRIAAADALWTRALLRRPADATLLSNRSAARLLLGRAEESLADAAEAVRLRPGWAKAHARHAAALDALGRTAEAVGAYEKGLALQPDNQTIRAELQRIEREEEQRQAAGNTVSLTGIGLAKECNKLGRPEQAIRVLDELVETQRTSADLYCERAVALASCMKMAMVRKSTGCADVTRGKSNISIAMHLSNGVWRDLCGADGLSAGWIIKWRQTTAHRLQQMEASRSDAATAVYLYKHMEDPEVKPWETPNFTPMTKEKKRELRMNQARAYLLRGQAEMRLCDYWAALRTFQLGCKAWPKDKELREHWFTAKNLFGSFRRAAKLKLGGEKARAAAFALERQAILADIAKLKEVEDRAQALKNLAAIHTQFKRHEEAITLLTSALEETPADMSLVYQRAKECIELHDYARARADVIAVCANRPGWAEGLKLAGRVHAALGEWAEAAAAWRRAQTHEPGNETIAYDLARARIEVEARGLAWDEAAEEQPPSLEEEARRSALSAAEAAVVAAEEDLSAGSRSRLAQGEMRGREGSGEDGGGEGRRAAEGEGGRTAGARKQTLGERMAAKLAASRAEVEDGAVRERGLVRVSAEEEQRGEGGGKEEVRAARDFSREEKKRASIGQRLATRGVAWSKGSALAGMYASEDKKKEMQERQKAAAEWEAVAEAEDIREAPGRFLFSSKPHTYTTVHIAALPVVCPLLPQLSFAEEGLTEEQKFRRRKAIKLKELASEHLRGYGLGRAVEYLDEAIKLCPEMHELWSNRSHVHETARNHEAALADAKQCIKIAPHWPKGYLRAGRSLMSLERNAEAEELLRRGRDLAPRNATIIDAHKEARFLAACQERDKIAMQRRQLTGEGEEDIVGIKRGRCKKSGCDCNAFIQKHGRTTVLLHGRGMVSNDNDTRFFACVRCGHDGIDHVDLRYGPEGKKRGQQLPEPQAAPAEAAHCFTPGGRGARGGLKSTYYYASVASAPRAPPPAQLAAAARPKAAAGAKDGADWATERDGPLDDPFTAAAAAQEAATPGGAQPQLCDACDPLCAAARPSSLPLGTASVVAEPLEGAERDGFEPEDVAAGEDDKDFFDD</sequence>
<feature type="region of interest" description="Disordered" evidence="4">
    <location>
        <begin position="15"/>
        <end position="42"/>
    </location>
</feature>
<evidence type="ECO:0000256" key="2">
    <source>
        <dbReference type="ARBA" id="ARBA00022803"/>
    </source>
</evidence>
<feature type="compositionally biased region" description="Basic and acidic residues" evidence="4">
    <location>
        <begin position="789"/>
        <end position="817"/>
    </location>
</feature>